<dbReference type="InterPro" id="IPR029035">
    <property type="entry name" value="DHS-like_NAD/FAD-binding_dom"/>
</dbReference>
<dbReference type="GeneID" id="25277717"/>
<accession>A0A072PMX0</accession>
<dbReference type="PROSITE" id="PS50088">
    <property type="entry name" value="ANK_REPEAT"/>
    <property type="match status" value="6"/>
</dbReference>
<dbReference type="OrthoDB" id="6247875at2759"/>
<evidence type="ECO:0000256" key="3">
    <source>
        <dbReference type="PROSITE-ProRule" id="PRU00023"/>
    </source>
</evidence>
<dbReference type="InterPro" id="IPR002110">
    <property type="entry name" value="Ankyrin_rpt"/>
</dbReference>
<sequence>MNDLVLSEAINDAARRKNETIVRIKQALKDRRLVIIVGAGVTLSATTDDNGRPPSRITWQGLIRNGLDYLVTENYVEASNRRTRRAYEALEDGDTDSLLDAAGILRDQLTRMGQFPTWLGSIFDSLYQEVRQPAILDVLHTLHQEGATLLTTNYDDLLERHCELRRIGRSNQDDVLRFKRGDIDGVFHIHGSYHDPGEVVLDTTDYYQVRQSNEVQSILKNFLEFKTILFVGCGSGLEDPNFDVLLQWVSAQQENIPNRHCLLVRDGDILNYRPLVRIKYGPDYGDLVPFLNQLSSTPAGLPRPRPDSAIQANERDETGFTVLDRAALKGNVEEIQAQWDLGADLDAIEPGRGYTPLIESIYQDKFDAFKALIAFGADVNKPNRDQHSPLHFCLNWRKDFRFGFTLLNEIAIEVDGTDKNGRTPLMLAALTNSPPFADLILNRGANVNGRDKNGMTAMHFAAMARSTKVMDRLLESEADMNSPNNMGLTPLRVALNSHADESLHWLLQHGADVGASFNAEDESGMTAMHFAAKAGSTELMGRLLEDGADINSKNNVGQTPLMLALDASDSRSINWLLENGAEVNAGRKQLNTAAGCEDYE</sequence>
<reference evidence="4 5" key="1">
    <citation type="submission" date="2013-03" db="EMBL/GenBank/DDBJ databases">
        <title>The Genome Sequence of Exophiala aquamarina CBS 119918.</title>
        <authorList>
            <consortium name="The Broad Institute Genomics Platform"/>
            <person name="Cuomo C."/>
            <person name="de Hoog S."/>
            <person name="Gorbushina A."/>
            <person name="Walker B."/>
            <person name="Young S.K."/>
            <person name="Zeng Q."/>
            <person name="Gargeya S."/>
            <person name="Fitzgerald M."/>
            <person name="Haas B."/>
            <person name="Abouelleil A."/>
            <person name="Allen A.W."/>
            <person name="Alvarado L."/>
            <person name="Arachchi H.M."/>
            <person name="Berlin A.M."/>
            <person name="Chapman S.B."/>
            <person name="Gainer-Dewar J."/>
            <person name="Goldberg J."/>
            <person name="Griggs A."/>
            <person name="Gujja S."/>
            <person name="Hansen M."/>
            <person name="Howarth C."/>
            <person name="Imamovic A."/>
            <person name="Ireland A."/>
            <person name="Larimer J."/>
            <person name="McCowan C."/>
            <person name="Murphy C."/>
            <person name="Pearson M."/>
            <person name="Poon T.W."/>
            <person name="Priest M."/>
            <person name="Roberts A."/>
            <person name="Saif S."/>
            <person name="Shea T."/>
            <person name="Sisk P."/>
            <person name="Sykes S."/>
            <person name="Wortman J."/>
            <person name="Nusbaum C."/>
            <person name="Birren B."/>
        </authorList>
    </citation>
    <scope>NUCLEOTIDE SEQUENCE [LARGE SCALE GENOMIC DNA]</scope>
    <source>
        <strain evidence="4 5">CBS 119918</strain>
    </source>
</reference>
<feature type="repeat" description="ANK" evidence="3">
    <location>
        <begin position="453"/>
        <end position="485"/>
    </location>
</feature>
<dbReference type="PRINTS" id="PR01415">
    <property type="entry name" value="ANKYRIN"/>
</dbReference>
<keyword evidence="5" id="KW-1185">Reference proteome</keyword>
<feature type="repeat" description="ANK" evidence="3">
    <location>
        <begin position="486"/>
        <end position="518"/>
    </location>
</feature>
<name>A0A072PMX0_9EURO</name>
<feature type="repeat" description="ANK" evidence="3">
    <location>
        <begin position="352"/>
        <end position="384"/>
    </location>
</feature>
<protein>
    <submittedName>
        <fullName evidence="4">Uncharacterized protein</fullName>
    </submittedName>
</protein>
<dbReference type="SUPFAM" id="SSF52467">
    <property type="entry name" value="DHS-like NAD/FAD-binding domain"/>
    <property type="match status" value="1"/>
</dbReference>
<organism evidence="4 5">
    <name type="scientific">Exophiala aquamarina CBS 119918</name>
    <dbReference type="NCBI Taxonomy" id="1182545"/>
    <lineage>
        <taxon>Eukaryota</taxon>
        <taxon>Fungi</taxon>
        <taxon>Dikarya</taxon>
        <taxon>Ascomycota</taxon>
        <taxon>Pezizomycotina</taxon>
        <taxon>Eurotiomycetes</taxon>
        <taxon>Chaetothyriomycetidae</taxon>
        <taxon>Chaetothyriales</taxon>
        <taxon>Herpotrichiellaceae</taxon>
        <taxon>Exophiala</taxon>
    </lineage>
</organism>
<feature type="repeat" description="ANK" evidence="3">
    <location>
        <begin position="523"/>
        <end position="555"/>
    </location>
</feature>
<evidence type="ECO:0000256" key="2">
    <source>
        <dbReference type="ARBA" id="ARBA00023043"/>
    </source>
</evidence>
<keyword evidence="1" id="KW-0677">Repeat</keyword>
<evidence type="ECO:0000256" key="1">
    <source>
        <dbReference type="ARBA" id="ARBA00022737"/>
    </source>
</evidence>
<dbReference type="Pfam" id="PF13289">
    <property type="entry name" value="SIR2_2"/>
    <property type="match status" value="1"/>
</dbReference>
<dbReference type="STRING" id="1182545.A0A072PMX0"/>
<feature type="repeat" description="ANK" evidence="3">
    <location>
        <begin position="420"/>
        <end position="452"/>
    </location>
</feature>
<dbReference type="Gene3D" id="1.25.40.20">
    <property type="entry name" value="Ankyrin repeat-containing domain"/>
    <property type="match status" value="3"/>
</dbReference>
<evidence type="ECO:0000313" key="4">
    <source>
        <dbReference type="EMBL" id="KEF61211.1"/>
    </source>
</evidence>
<dbReference type="PANTHER" id="PTHR24198">
    <property type="entry name" value="ANKYRIN REPEAT AND PROTEIN KINASE DOMAIN-CONTAINING PROTEIN"/>
    <property type="match status" value="1"/>
</dbReference>
<evidence type="ECO:0000313" key="5">
    <source>
        <dbReference type="Proteomes" id="UP000027920"/>
    </source>
</evidence>
<feature type="repeat" description="ANK" evidence="3">
    <location>
        <begin position="556"/>
        <end position="588"/>
    </location>
</feature>
<proteinExistence type="predicted"/>
<dbReference type="AlphaFoldDB" id="A0A072PMX0"/>
<dbReference type="HOGENOM" id="CLU_454943_0_0_1"/>
<dbReference type="PANTHER" id="PTHR24198:SF165">
    <property type="entry name" value="ANKYRIN REPEAT-CONTAINING PROTEIN-RELATED"/>
    <property type="match status" value="1"/>
</dbReference>
<comment type="caution">
    <text evidence="4">The sequence shown here is derived from an EMBL/GenBank/DDBJ whole genome shotgun (WGS) entry which is preliminary data.</text>
</comment>
<dbReference type="SUPFAM" id="SSF48403">
    <property type="entry name" value="Ankyrin repeat"/>
    <property type="match status" value="1"/>
</dbReference>
<dbReference type="Pfam" id="PF12796">
    <property type="entry name" value="Ank_2"/>
    <property type="match status" value="2"/>
</dbReference>
<dbReference type="SMART" id="SM00248">
    <property type="entry name" value="ANK"/>
    <property type="match status" value="7"/>
</dbReference>
<keyword evidence="2 3" id="KW-0040">ANK repeat</keyword>
<dbReference type="PROSITE" id="PS50297">
    <property type="entry name" value="ANK_REP_REGION"/>
    <property type="match status" value="5"/>
</dbReference>
<gene>
    <name evidence="4" type="ORF">A1O9_02776</name>
</gene>
<dbReference type="Proteomes" id="UP000027920">
    <property type="component" value="Unassembled WGS sequence"/>
</dbReference>
<dbReference type="VEuPathDB" id="FungiDB:A1O9_02776"/>
<dbReference type="RefSeq" id="XP_013263801.1">
    <property type="nucleotide sequence ID" value="XM_013408347.1"/>
</dbReference>
<dbReference type="EMBL" id="AMGV01000002">
    <property type="protein sequence ID" value="KEF61211.1"/>
    <property type="molecule type" value="Genomic_DNA"/>
</dbReference>
<dbReference type="InterPro" id="IPR036770">
    <property type="entry name" value="Ankyrin_rpt-contain_sf"/>
</dbReference>